<keyword evidence="3" id="KW-1185">Reference proteome</keyword>
<evidence type="ECO:0000313" key="3">
    <source>
        <dbReference type="Proteomes" id="UP000321570"/>
    </source>
</evidence>
<dbReference type="Proteomes" id="UP000321570">
    <property type="component" value="Unassembled WGS sequence"/>
</dbReference>
<sequence>MTEEVQGGPLTACCRVQHLHLAHVLSTAINVNSPLEINCKGSHCHFSLPPPPTSLGGRVNNSVERRGSSLEVSATAPGRVADTLISRKD</sequence>
<accession>A0A564YSF7</accession>
<dbReference type="EMBL" id="CABIJS010000348">
    <property type="protein sequence ID" value="VUZ50155.1"/>
    <property type="molecule type" value="Genomic_DNA"/>
</dbReference>
<gene>
    <name evidence="2" type="ORF">WMSIL1_LOCUS9109</name>
</gene>
<dbReference type="AlphaFoldDB" id="A0A564YSF7"/>
<proteinExistence type="predicted"/>
<reference evidence="2 3" key="1">
    <citation type="submission" date="2019-07" db="EMBL/GenBank/DDBJ databases">
        <authorList>
            <person name="Jastrzebski P J."/>
            <person name="Paukszto L."/>
            <person name="Jastrzebski P J."/>
        </authorList>
    </citation>
    <scope>NUCLEOTIDE SEQUENCE [LARGE SCALE GENOMIC DNA]</scope>
    <source>
        <strain evidence="2 3">WMS-il1</strain>
    </source>
</reference>
<protein>
    <submittedName>
        <fullName evidence="2">Uncharacterized protein</fullName>
    </submittedName>
</protein>
<evidence type="ECO:0000313" key="2">
    <source>
        <dbReference type="EMBL" id="VUZ50155.1"/>
    </source>
</evidence>
<organism evidence="2 3">
    <name type="scientific">Hymenolepis diminuta</name>
    <name type="common">Rat tapeworm</name>
    <dbReference type="NCBI Taxonomy" id="6216"/>
    <lineage>
        <taxon>Eukaryota</taxon>
        <taxon>Metazoa</taxon>
        <taxon>Spiralia</taxon>
        <taxon>Lophotrochozoa</taxon>
        <taxon>Platyhelminthes</taxon>
        <taxon>Cestoda</taxon>
        <taxon>Eucestoda</taxon>
        <taxon>Cyclophyllidea</taxon>
        <taxon>Hymenolepididae</taxon>
        <taxon>Hymenolepis</taxon>
    </lineage>
</organism>
<feature type="region of interest" description="Disordered" evidence="1">
    <location>
        <begin position="50"/>
        <end position="89"/>
    </location>
</feature>
<name>A0A564YSF7_HYMDI</name>
<evidence type="ECO:0000256" key="1">
    <source>
        <dbReference type="SAM" id="MobiDB-lite"/>
    </source>
</evidence>